<keyword evidence="1" id="KW-0539">Nucleus</keyword>
<proteinExistence type="predicted"/>
<reference evidence="4" key="1">
    <citation type="submission" date="2022-11" db="EMBL/GenBank/DDBJ databases">
        <authorList>
            <person name="Petersen C."/>
        </authorList>
    </citation>
    <scope>NUCLEOTIDE SEQUENCE</scope>
    <source>
        <strain evidence="4">IBT 20477</strain>
    </source>
</reference>
<dbReference type="Proteomes" id="UP001150942">
    <property type="component" value="Unassembled WGS sequence"/>
</dbReference>
<dbReference type="InterPro" id="IPR007219">
    <property type="entry name" value="XnlR_reg_dom"/>
</dbReference>
<dbReference type="GO" id="GO:0006351">
    <property type="term" value="P:DNA-templated transcription"/>
    <property type="evidence" value="ECO:0007669"/>
    <property type="project" value="InterPro"/>
</dbReference>
<keyword evidence="2" id="KW-0812">Transmembrane</keyword>
<dbReference type="Pfam" id="PF04082">
    <property type="entry name" value="Fungal_trans"/>
    <property type="match status" value="1"/>
</dbReference>
<dbReference type="AlphaFoldDB" id="A0A9W9J2V9"/>
<keyword evidence="2" id="KW-1133">Transmembrane helix</keyword>
<dbReference type="InterPro" id="IPR050987">
    <property type="entry name" value="AtrR-like"/>
</dbReference>
<dbReference type="GO" id="GO:0003677">
    <property type="term" value="F:DNA binding"/>
    <property type="evidence" value="ECO:0007669"/>
    <property type="project" value="InterPro"/>
</dbReference>
<sequence length="164" mass="18488">MASTYVAAPQDNNGLWLIMLVLGLGAHYSSLISLLPQEKLDMQQLSRDLLNHVEHRFVNIIDSADEEAVQICILMGSYFLFNGRPNAGLGILGSGIKIAQVLRLHRENLTAEPTDAFWETRRRSWWALEVFDKYALELARSWERIANRGTMLDTPPSHLDGLVA</sequence>
<dbReference type="EMBL" id="JAPQKQ010000008">
    <property type="protein sequence ID" value="KAJ5186556.1"/>
    <property type="molecule type" value="Genomic_DNA"/>
</dbReference>
<keyword evidence="2" id="KW-0472">Membrane</keyword>
<dbReference type="OrthoDB" id="3266505at2759"/>
<dbReference type="PANTHER" id="PTHR46910:SF17">
    <property type="entry name" value="SCFA-RELATED"/>
    <property type="match status" value="1"/>
</dbReference>
<evidence type="ECO:0000256" key="2">
    <source>
        <dbReference type="SAM" id="Phobius"/>
    </source>
</evidence>
<name>A0A9W9J2V9_9EURO</name>
<dbReference type="PANTHER" id="PTHR46910">
    <property type="entry name" value="TRANSCRIPTION FACTOR PDR1"/>
    <property type="match status" value="1"/>
</dbReference>
<organism evidence="4 5">
    <name type="scientific">Penicillium cf. viridicatum</name>
    <dbReference type="NCBI Taxonomy" id="2972119"/>
    <lineage>
        <taxon>Eukaryota</taxon>
        <taxon>Fungi</taxon>
        <taxon>Dikarya</taxon>
        <taxon>Ascomycota</taxon>
        <taxon>Pezizomycotina</taxon>
        <taxon>Eurotiomycetes</taxon>
        <taxon>Eurotiomycetidae</taxon>
        <taxon>Eurotiales</taxon>
        <taxon>Aspergillaceae</taxon>
        <taxon>Penicillium</taxon>
    </lineage>
</organism>
<comment type="caution">
    <text evidence="4">The sequence shown here is derived from an EMBL/GenBank/DDBJ whole genome shotgun (WGS) entry which is preliminary data.</text>
</comment>
<evidence type="ECO:0000313" key="5">
    <source>
        <dbReference type="Proteomes" id="UP001150942"/>
    </source>
</evidence>
<dbReference type="GO" id="GO:0008270">
    <property type="term" value="F:zinc ion binding"/>
    <property type="evidence" value="ECO:0007669"/>
    <property type="project" value="InterPro"/>
</dbReference>
<evidence type="ECO:0000313" key="4">
    <source>
        <dbReference type="EMBL" id="KAJ5186556.1"/>
    </source>
</evidence>
<evidence type="ECO:0000256" key="1">
    <source>
        <dbReference type="ARBA" id="ARBA00023242"/>
    </source>
</evidence>
<dbReference type="GO" id="GO:0003700">
    <property type="term" value="F:DNA-binding transcription factor activity"/>
    <property type="evidence" value="ECO:0007669"/>
    <property type="project" value="InterPro"/>
</dbReference>
<protein>
    <submittedName>
        <fullName evidence="4">Fungal-specific transcription factor domain-containing protein</fullName>
    </submittedName>
</protein>
<gene>
    <name evidence="4" type="ORF">N7449_011320</name>
</gene>
<feature type="domain" description="Xylanolytic transcriptional activator regulatory" evidence="3">
    <location>
        <begin position="12"/>
        <end position="134"/>
    </location>
</feature>
<dbReference type="CDD" id="cd12148">
    <property type="entry name" value="fungal_TF_MHR"/>
    <property type="match status" value="1"/>
</dbReference>
<evidence type="ECO:0000259" key="3">
    <source>
        <dbReference type="Pfam" id="PF04082"/>
    </source>
</evidence>
<feature type="transmembrane region" description="Helical" evidence="2">
    <location>
        <begin position="15"/>
        <end position="35"/>
    </location>
</feature>
<keyword evidence="5" id="KW-1185">Reference proteome</keyword>
<reference evidence="4" key="2">
    <citation type="journal article" date="2023" name="IMA Fungus">
        <title>Comparative genomic study of the Penicillium genus elucidates a diverse pangenome and 15 lateral gene transfer events.</title>
        <authorList>
            <person name="Petersen C."/>
            <person name="Sorensen T."/>
            <person name="Nielsen M.R."/>
            <person name="Sondergaard T.E."/>
            <person name="Sorensen J.L."/>
            <person name="Fitzpatrick D.A."/>
            <person name="Frisvad J.C."/>
            <person name="Nielsen K.L."/>
        </authorList>
    </citation>
    <scope>NUCLEOTIDE SEQUENCE</scope>
    <source>
        <strain evidence="4">IBT 20477</strain>
    </source>
</reference>
<accession>A0A9W9J2V9</accession>